<dbReference type="Proteomes" id="UP001139354">
    <property type="component" value="Unassembled WGS sequence"/>
</dbReference>
<evidence type="ECO:0000313" key="1">
    <source>
        <dbReference type="EMBL" id="MCC2032661.1"/>
    </source>
</evidence>
<protein>
    <submittedName>
        <fullName evidence="1">Uncharacterized protein</fullName>
    </submittedName>
</protein>
<accession>A0A9X1LVV6</accession>
<sequence>MPTPDKGAMARCGCFGGENLLIIELDQVGESAALFVSSPDLGPREE</sequence>
<name>A0A9X1LVV6_9MICO</name>
<comment type="caution">
    <text evidence="1">The sequence shown here is derived from an EMBL/GenBank/DDBJ whole genome shotgun (WGS) entry which is preliminary data.</text>
</comment>
<organism evidence="1 2">
    <name type="scientific">Microbacterium allomyrinae</name>
    <dbReference type="NCBI Taxonomy" id="2830666"/>
    <lineage>
        <taxon>Bacteria</taxon>
        <taxon>Bacillati</taxon>
        <taxon>Actinomycetota</taxon>
        <taxon>Actinomycetes</taxon>
        <taxon>Micrococcales</taxon>
        <taxon>Microbacteriaceae</taxon>
        <taxon>Microbacterium</taxon>
    </lineage>
</organism>
<reference evidence="1" key="1">
    <citation type="submission" date="2021-04" db="EMBL/GenBank/DDBJ databases">
        <title>Microbacterium tenobrionis sp. nov. and Microbacterium allomyrinae sp. nov., isolated from larvae of Tenobrio molitor and Allomyrina dichotoma, respectively.</title>
        <authorList>
            <person name="Lee S.D."/>
        </authorList>
    </citation>
    <scope>NUCLEOTIDE SEQUENCE</scope>
    <source>
        <strain evidence="1">BWT-G7</strain>
    </source>
</reference>
<evidence type="ECO:0000313" key="2">
    <source>
        <dbReference type="Proteomes" id="UP001139354"/>
    </source>
</evidence>
<proteinExistence type="predicted"/>
<dbReference type="RefSeq" id="WP_229384629.1">
    <property type="nucleotide sequence ID" value="NZ_JAGTTN010000003.1"/>
</dbReference>
<keyword evidence="2" id="KW-1185">Reference proteome</keyword>
<dbReference type="EMBL" id="JAGTTN010000003">
    <property type="protein sequence ID" value="MCC2032661.1"/>
    <property type="molecule type" value="Genomic_DNA"/>
</dbReference>
<gene>
    <name evidence="1" type="ORF">KEC57_10770</name>
</gene>
<dbReference type="AlphaFoldDB" id="A0A9X1LVV6"/>